<dbReference type="OrthoDB" id="2687684at2759"/>
<evidence type="ECO:0008006" key="3">
    <source>
        <dbReference type="Google" id="ProtNLM"/>
    </source>
</evidence>
<dbReference type="Proteomes" id="UP000054279">
    <property type="component" value="Unassembled WGS sequence"/>
</dbReference>
<gene>
    <name evidence="1" type="ORF">M422DRAFT_251579</name>
</gene>
<evidence type="ECO:0000313" key="2">
    <source>
        <dbReference type="Proteomes" id="UP000054279"/>
    </source>
</evidence>
<proteinExistence type="predicted"/>
<dbReference type="AlphaFoldDB" id="A0A0C9W0L1"/>
<dbReference type="EMBL" id="KN837114">
    <property type="protein sequence ID" value="KIJ44955.1"/>
    <property type="molecule type" value="Genomic_DNA"/>
</dbReference>
<accession>A0A0C9W0L1</accession>
<evidence type="ECO:0000313" key="1">
    <source>
        <dbReference type="EMBL" id="KIJ44955.1"/>
    </source>
</evidence>
<name>A0A0C9W0L1_SPHS4</name>
<dbReference type="HOGENOM" id="CLU_912673_0_0_1"/>
<keyword evidence="2" id="KW-1185">Reference proteome</keyword>
<organism evidence="1 2">
    <name type="scientific">Sphaerobolus stellatus (strain SS14)</name>
    <dbReference type="NCBI Taxonomy" id="990650"/>
    <lineage>
        <taxon>Eukaryota</taxon>
        <taxon>Fungi</taxon>
        <taxon>Dikarya</taxon>
        <taxon>Basidiomycota</taxon>
        <taxon>Agaricomycotina</taxon>
        <taxon>Agaricomycetes</taxon>
        <taxon>Phallomycetidae</taxon>
        <taxon>Geastrales</taxon>
        <taxon>Sphaerobolaceae</taxon>
        <taxon>Sphaerobolus</taxon>
    </lineage>
</organism>
<protein>
    <recommendedName>
        <fullName evidence="3">Retrotransposon gag domain-containing protein</fullName>
    </recommendedName>
</protein>
<reference evidence="1 2" key="1">
    <citation type="submission" date="2014-06" db="EMBL/GenBank/DDBJ databases">
        <title>Evolutionary Origins and Diversification of the Mycorrhizal Mutualists.</title>
        <authorList>
            <consortium name="DOE Joint Genome Institute"/>
            <consortium name="Mycorrhizal Genomics Consortium"/>
            <person name="Kohler A."/>
            <person name="Kuo A."/>
            <person name="Nagy L.G."/>
            <person name="Floudas D."/>
            <person name="Copeland A."/>
            <person name="Barry K.W."/>
            <person name="Cichocki N."/>
            <person name="Veneault-Fourrey C."/>
            <person name="LaButti K."/>
            <person name="Lindquist E.A."/>
            <person name="Lipzen A."/>
            <person name="Lundell T."/>
            <person name="Morin E."/>
            <person name="Murat C."/>
            <person name="Riley R."/>
            <person name="Ohm R."/>
            <person name="Sun H."/>
            <person name="Tunlid A."/>
            <person name="Henrissat B."/>
            <person name="Grigoriev I.V."/>
            <person name="Hibbett D.S."/>
            <person name="Martin F."/>
        </authorList>
    </citation>
    <scope>NUCLEOTIDE SEQUENCE [LARGE SCALE GENOMIC DNA]</scope>
    <source>
        <strain evidence="1 2">SS14</strain>
    </source>
</reference>
<sequence>MQSPTVSSISNLSNLPIEDTTTTATTIPMMTSSITCPAFHRDGREREDSRSWFKTFQRATVEWDDAKELKNFKLYLVDYAERWWEDSKTEACKTSWAAILEAFLKRFLSITDTQESKSIGFERLTACMLMEDELGKSTWNDNRKKDKPEHVAHTSGSKIICQPLHPVTTVNTLQHYTSNTAEPCPEQPMPAGLQTPMNHFNHFRQTQQTDNMLPFSRRDAPVTPCNNSKINLGPFPETQEGWQSDAAVIASWHEKWGTGMDPSPERLYLLSPGTSPKWGQCTNPPHSVNDNSCSHPQVNAVDTQF</sequence>